<evidence type="ECO:0000313" key="2">
    <source>
        <dbReference type="Proteomes" id="UP000299102"/>
    </source>
</evidence>
<dbReference type="EMBL" id="BGZK01000026">
    <property type="protein sequence ID" value="GBP07408.1"/>
    <property type="molecule type" value="Genomic_DNA"/>
</dbReference>
<comment type="caution">
    <text evidence="1">The sequence shown here is derived from an EMBL/GenBank/DDBJ whole genome shotgun (WGS) entry which is preliminary data.</text>
</comment>
<reference evidence="1 2" key="1">
    <citation type="journal article" date="2019" name="Commun. Biol.">
        <title>The bagworm genome reveals a unique fibroin gene that provides high tensile strength.</title>
        <authorList>
            <person name="Kono N."/>
            <person name="Nakamura H."/>
            <person name="Ohtoshi R."/>
            <person name="Tomita M."/>
            <person name="Numata K."/>
            <person name="Arakawa K."/>
        </authorList>
    </citation>
    <scope>NUCLEOTIDE SEQUENCE [LARGE SCALE GENOMIC DNA]</scope>
</reference>
<keyword evidence="2" id="KW-1185">Reference proteome</keyword>
<evidence type="ECO:0000313" key="1">
    <source>
        <dbReference type="EMBL" id="GBP07408.1"/>
    </source>
</evidence>
<dbReference type="Proteomes" id="UP000299102">
    <property type="component" value="Unassembled WGS sequence"/>
</dbReference>
<proteinExistence type="predicted"/>
<organism evidence="1 2">
    <name type="scientific">Eumeta variegata</name>
    <name type="common">Bagworm moth</name>
    <name type="synonym">Eumeta japonica</name>
    <dbReference type="NCBI Taxonomy" id="151549"/>
    <lineage>
        <taxon>Eukaryota</taxon>
        <taxon>Metazoa</taxon>
        <taxon>Ecdysozoa</taxon>
        <taxon>Arthropoda</taxon>
        <taxon>Hexapoda</taxon>
        <taxon>Insecta</taxon>
        <taxon>Pterygota</taxon>
        <taxon>Neoptera</taxon>
        <taxon>Endopterygota</taxon>
        <taxon>Lepidoptera</taxon>
        <taxon>Glossata</taxon>
        <taxon>Ditrysia</taxon>
        <taxon>Tineoidea</taxon>
        <taxon>Psychidae</taxon>
        <taxon>Oiketicinae</taxon>
        <taxon>Eumeta</taxon>
    </lineage>
</organism>
<dbReference type="AlphaFoldDB" id="A0A4C1T1S3"/>
<sequence>MRSLRICAVDGEERCGLGEGVDDSFLILISAPNIQAISAPPPAARRRLHFLMKFSDYDLTLCAPARAPARPPRAVPLAHVKVQLAGFM</sequence>
<protein>
    <submittedName>
        <fullName evidence="1">Uncharacterized protein</fullName>
    </submittedName>
</protein>
<name>A0A4C1T1S3_EUMVA</name>
<gene>
    <name evidence="1" type="ORF">EVAR_4779_1</name>
</gene>
<accession>A0A4C1T1S3</accession>